<evidence type="ECO:0000256" key="3">
    <source>
        <dbReference type="ARBA" id="ARBA00022884"/>
    </source>
</evidence>
<dbReference type="Gene3D" id="3.30.70.330">
    <property type="match status" value="1"/>
</dbReference>
<protein>
    <recommendedName>
        <fullName evidence="6">Large ribosomal subunit protein uL23</fullName>
    </recommendedName>
</protein>
<reference evidence="7 8" key="1">
    <citation type="submission" date="2018-06" db="EMBL/GenBank/DDBJ databases">
        <title>Extensive metabolic versatility and redundancy in microbially diverse, dynamic hydrothermal sediments.</title>
        <authorList>
            <person name="Dombrowski N."/>
            <person name="Teske A."/>
            <person name="Baker B.J."/>
        </authorList>
    </citation>
    <scope>NUCLEOTIDE SEQUENCE [LARGE SCALE GENOMIC DNA]</scope>
    <source>
        <strain evidence="7">B36_G15</strain>
    </source>
</reference>
<dbReference type="InterPro" id="IPR012677">
    <property type="entry name" value="Nucleotide-bd_a/b_plait_sf"/>
</dbReference>
<dbReference type="GO" id="GO:0019843">
    <property type="term" value="F:rRNA binding"/>
    <property type="evidence" value="ECO:0007669"/>
    <property type="project" value="UniProtKB-UniRule"/>
</dbReference>
<evidence type="ECO:0000256" key="2">
    <source>
        <dbReference type="ARBA" id="ARBA00022730"/>
    </source>
</evidence>
<comment type="caution">
    <text evidence="7">The sequence shown here is derived from an EMBL/GenBank/DDBJ whole genome shotgun (WGS) entry which is preliminary data.</text>
</comment>
<dbReference type="EMBL" id="QNBE01000093">
    <property type="protein sequence ID" value="RKX69298.1"/>
    <property type="molecule type" value="Genomic_DNA"/>
</dbReference>
<evidence type="ECO:0000313" key="8">
    <source>
        <dbReference type="Proteomes" id="UP000268469"/>
    </source>
</evidence>
<comment type="subunit">
    <text evidence="6">Part of the 50S ribosomal subunit. Contacts protein L29, and trigger factor when it is bound to the ribosome.</text>
</comment>
<comment type="function">
    <text evidence="6">One of the early assembly proteins it binds 23S rRNA. One of the proteins that surrounds the polypeptide exit tunnel on the outside of the ribosome. Forms the main docking site for trigger factor binding to the ribosome.</text>
</comment>
<proteinExistence type="inferred from homology"/>
<keyword evidence="3 6" id="KW-0694">RNA-binding</keyword>
<evidence type="ECO:0000256" key="5">
    <source>
        <dbReference type="ARBA" id="ARBA00023274"/>
    </source>
</evidence>
<gene>
    <name evidence="6" type="primary">rplW</name>
    <name evidence="7" type="ORF">DRP53_08615</name>
</gene>
<keyword evidence="4 6" id="KW-0689">Ribosomal protein</keyword>
<dbReference type="InterPro" id="IPR013025">
    <property type="entry name" value="Ribosomal_uL23-like"/>
</dbReference>
<dbReference type="GO" id="GO:1990904">
    <property type="term" value="C:ribonucleoprotein complex"/>
    <property type="evidence" value="ECO:0007669"/>
    <property type="project" value="UniProtKB-KW"/>
</dbReference>
<comment type="similarity">
    <text evidence="1 6">Belongs to the universal ribosomal protein uL23 family.</text>
</comment>
<evidence type="ECO:0000256" key="6">
    <source>
        <dbReference type="HAMAP-Rule" id="MF_01369"/>
    </source>
</evidence>
<organism evidence="7 8">
    <name type="scientific">candidate division WOR-3 bacterium</name>
    <dbReference type="NCBI Taxonomy" id="2052148"/>
    <lineage>
        <taxon>Bacteria</taxon>
        <taxon>Bacteria division WOR-3</taxon>
    </lineage>
</organism>
<dbReference type="HAMAP" id="MF_01369_B">
    <property type="entry name" value="Ribosomal_uL23_B"/>
    <property type="match status" value="1"/>
</dbReference>
<dbReference type="GO" id="GO:0006412">
    <property type="term" value="P:translation"/>
    <property type="evidence" value="ECO:0007669"/>
    <property type="project" value="UniProtKB-UniRule"/>
</dbReference>
<dbReference type="GO" id="GO:0005840">
    <property type="term" value="C:ribosome"/>
    <property type="evidence" value="ECO:0007669"/>
    <property type="project" value="UniProtKB-KW"/>
</dbReference>
<accession>A0A660SES4</accession>
<evidence type="ECO:0000256" key="4">
    <source>
        <dbReference type="ARBA" id="ARBA00022980"/>
    </source>
</evidence>
<sequence length="94" mass="11095">MEIDKVLIRFLVTEKSTDQRAENKYHFEVHPKANKFQIKEAVEKAFGVKVIKVATINCKPKPKRMGWYRGRTRQWKKAIVTLRPEDRIEIVEGV</sequence>
<keyword evidence="2 6" id="KW-0699">rRNA-binding</keyword>
<dbReference type="FunFam" id="3.30.70.330:FF:000001">
    <property type="entry name" value="50S ribosomal protein L23"/>
    <property type="match status" value="1"/>
</dbReference>
<dbReference type="Pfam" id="PF00276">
    <property type="entry name" value="Ribosomal_L23"/>
    <property type="match status" value="1"/>
</dbReference>
<name>A0A660SES4_UNCW3</name>
<evidence type="ECO:0000313" key="7">
    <source>
        <dbReference type="EMBL" id="RKX69298.1"/>
    </source>
</evidence>
<evidence type="ECO:0000256" key="1">
    <source>
        <dbReference type="ARBA" id="ARBA00006700"/>
    </source>
</evidence>
<dbReference type="SUPFAM" id="SSF54189">
    <property type="entry name" value="Ribosomal proteins S24e, L23 and L15e"/>
    <property type="match status" value="1"/>
</dbReference>
<dbReference type="InterPro" id="IPR012678">
    <property type="entry name" value="Ribosomal_uL23/eL15/eS24_sf"/>
</dbReference>
<dbReference type="PANTHER" id="PTHR11620">
    <property type="entry name" value="60S RIBOSOMAL PROTEIN L23A"/>
    <property type="match status" value="1"/>
</dbReference>
<dbReference type="GO" id="GO:0003735">
    <property type="term" value="F:structural constituent of ribosome"/>
    <property type="evidence" value="ECO:0007669"/>
    <property type="project" value="InterPro"/>
</dbReference>
<dbReference type="NCBIfam" id="NF004363">
    <property type="entry name" value="PRK05738.2-4"/>
    <property type="match status" value="1"/>
</dbReference>
<dbReference type="AlphaFoldDB" id="A0A660SES4"/>
<keyword evidence="5 6" id="KW-0687">Ribonucleoprotein</keyword>
<dbReference type="Proteomes" id="UP000268469">
    <property type="component" value="Unassembled WGS sequence"/>
</dbReference>